<evidence type="ECO:0000313" key="1">
    <source>
        <dbReference type="EMBL" id="MVM32116.1"/>
    </source>
</evidence>
<keyword evidence="2" id="KW-1185">Reference proteome</keyword>
<dbReference type="Proteomes" id="UP000436006">
    <property type="component" value="Unassembled WGS sequence"/>
</dbReference>
<dbReference type="EMBL" id="WPIN01000006">
    <property type="protein sequence ID" value="MVM32116.1"/>
    <property type="molecule type" value="Genomic_DNA"/>
</dbReference>
<comment type="caution">
    <text evidence="1">The sequence shown here is derived from an EMBL/GenBank/DDBJ whole genome shotgun (WGS) entry which is preliminary data.</text>
</comment>
<proteinExistence type="predicted"/>
<protein>
    <submittedName>
        <fullName evidence="1">DUF2442 domain-containing protein</fullName>
    </submittedName>
</protein>
<dbReference type="RefSeq" id="WP_157586834.1">
    <property type="nucleotide sequence ID" value="NZ_WPIN01000006.1"/>
</dbReference>
<dbReference type="InterPro" id="IPR018841">
    <property type="entry name" value="DUF2442"/>
</dbReference>
<evidence type="ECO:0000313" key="2">
    <source>
        <dbReference type="Proteomes" id="UP000436006"/>
    </source>
</evidence>
<organism evidence="1 2">
    <name type="scientific">Spirosoma arboris</name>
    <dbReference type="NCBI Taxonomy" id="2682092"/>
    <lineage>
        <taxon>Bacteria</taxon>
        <taxon>Pseudomonadati</taxon>
        <taxon>Bacteroidota</taxon>
        <taxon>Cytophagia</taxon>
        <taxon>Cytophagales</taxon>
        <taxon>Cytophagaceae</taxon>
        <taxon>Spirosoma</taxon>
    </lineage>
</organism>
<gene>
    <name evidence="1" type="ORF">GO755_18850</name>
</gene>
<dbReference type="Gene3D" id="3.30.2020.40">
    <property type="entry name" value="Uncharacterised protein PF10387, DUF2442"/>
    <property type="match status" value="1"/>
</dbReference>
<accession>A0A7K1SET9</accession>
<dbReference type="AlphaFoldDB" id="A0A7K1SET9"/>
<sequence length="92" mass="10674">MVSIKQQVEGYWNVVPKVQSICFPTPNQLKVELADGRAILMPLDRFPSIQKLTAEQRQCWYVYGNGFSFDDADEVIHIEQILGNFDTYRHEP</sequence>
<reference evidence="1 2" key="1">
    <citation type="submission" date="2019-12" db="EMBL/GenBank/DDBJ databases">
        <title>Spirosoma sp. HMF4905 genome sequencing and assembly.</title>
        <authorList>
            <person name="Kang H."/>
            <person name="Cha I."/>
            <person name="Kim H."/>
            <person name="Joh K."/>
        </authorList>
    </citation>
    <scope>NUCLEOTIDE SEQUENCE [LARGE SCALE GENOMIC DNA]</scope>
    <source>
        <strain evidence="1 2">HMF4905</strain>
    </source>
</reference>
<name>A0A7K1SET9_9BACT</name>
<dbReference type="Pfam" id="PF10387">
    <property type="entry name" value="DUF2442"/>
    <property type="match status" value="1"/>
</dbReference>